<evidence type="ECO:0000256" key="1">
    <source>
        <dbReference type="SAM" id="MobiDB-lite"/>
    </source>
</evidence>
<feature type="region of interest" description="Disordered" evidence="1">
    <location>
        <begin position="157"/>
        <end position="179"/>
    </location>
</feature>
<sequence>MKVPLIWSQFITNFNIIISVLSMFILLVKVTMYIIHVLLPLISLLIHTLLVVLYAVSIHTQASPDLSDPSHPQRGLAWYITKPCSVASQSSNIGYCQQAKASFIVTILMMVIFALHVYLAVWSMVPTKGQKRARATHVEMGAIQEYSPEPAYAAEQKREGQQLSRTLGTTGGLGSPMTPRTVAFQVLGEGERPEAGGGLPLRERYGA</sequence>
<evidence type="ECO:0000313" key="4">
    <source>
        <dbReference type="Proteomes" id="UP001357485"/>
    </source>
</evidence>
<dbReference type="EMBL" id="JAVRRA010008210">
    <property type="protein sequence ID" value="KAK5257576.1"/>
    <property type="molecule type" value="Genomic_DNA"/>
</dbReference>
<dbReference type="Proteomes" id="UP001357485">
    <property type="component" value="Unassembled WGS sequence"/>
</dbReference>
<keyword evidence="4" id="KW-1185">Reference proteome</keyword>
<feature type="transmembrane region" description="Helical" evidence="2">
    <location>
        <begin position="101"/>
        <end position="125"/>
    </location>
</feature>
<evidence type="ECO:0008006" key="5">
    <source>
        <dbReference type="Google" id="ProtNLM"/>
    </source>
</evidence>
<reference evidence="3 4" key="1">
    <citation type="submission" date="2023-08" db="EMBL/GenBank/DDBJ databases">
        <title>Black Yeasts Isolated from many extreme environments.</title>
        <authorList>
            <person name="Coleine C."/>
            <person name="Stajich J.E."/>
            <person name="Selbmann L."/>
        </authorList>
    </citation>
    <scope>NUCLEOTIDE SEQUENCE [LARGE SCALE GENOMIC DNA]</scope>
    <source>
        <strain evidence="3 4">CCFEE 536</strain>
    </source>
</reference>
<organism evidence="3 4">
    <name type="scientific">Cryomyces antarcticus</name>
    <dbReference type="NCBI Taxonomy" id="329879"/>
    <lineage>
        <taxon>Eukaryota</taxon>
        <taxon>Fungi</taxon>
        <taxon>Dikarya</taxon>
        <taxon>Ascomycota</taxon>
        <taxon>Pezizomycotina</taxon>
        <taxon>Dothideomycetes</taxon>
        <taxon>Dothideomycetes incertae sedis</taxon>
        <taxon>Cryomyces</taxon>
    </lineage>
</organism>
<keyword evidence="2" id="KW-0472">Membrane</keyword>
<keyword evidence="2" id="KW-0812">Transmembrane</keyword>
<proteinExistence type="predicted"/>
<protein>
    <recommendedName>
        <fullName evidence="5">MARVEL domain-containing protein</fullName>
    </recommendedName>
</protein>
<evidence type="ECO:0000313" key="3">
    <source>
        <dbReference type="EMBL" id="KAK5257576.1"/>
    </source>
</evidence>
<evidence type="ECO:0000256" key="2">
    <source>
        <dbReference type="SAM" id="Phobius"/>
    </source>
</evidence>
<feature type="transmembrane region" description="Helical" evidence="2">
    <location>
        <begin position="6"/>
        <end position="28"/>
    </location>
</feature>
<feature type="region of interest" description="Disordered" evidence="1">
    <location>
        <begin position="188"/>
        <end position="207"/>
    </location>
</feature>
<comment type="caution">
    <text evidence="3">The sequence shown here is derived from an EMBL/GenBank/DDBJ whole genome shotgun (WGS) entry which is preliminary data.</text>
</comment>
<accession>A0ABR0M047</accession>
<keyword evidence="2" id="KW-1133">Transmembrane helix</keyword>
<name>A0ABR0M047_9PEZI</name>
<feature type="transmembrane region" description="Helical" evidence="2">
    <location>
        <begin position="35"/>
        <end position="56"/>
    </location>
</feature>
<gene>
    <name evidence="3" type="ORF">LTR16_000208</name>
</gene>